<accession>A0A8H8A165</accession>
<comment type="caution">
    <text evidence="2">The sequence shown here is derived from an EMBL/GenBank/DDBJ whole genome shotgun (WGS) entry which is preliminary data.</text>
</comment>
<name>A0A8H8A165_9FUNG</name>
<dbReference type="Pfam" id="PF24560">
    <property type="entry name" value="zf-C2H2_OTU1_C"/>
    <property type="match status" value="1"/>
</dbReference>
<dbReference type="AlphaFoldDB" id="A0A8H8A165"/>
<reference evidence="2 3" key="1">
    <citation type="journal article" name="Sci. Rep.">
        <title>Genome-scale phylogenetic analyses confirm Olpidium as the closest living zoosporic fungus to the non-flagellated, terrestrial fungi.</title>
        <authorList>
            <person name="Chang Y."/>
            <person name="Rochon D."/>
            <person name="Sekimoto S."/>
            <person name="Wang Y."/>
            <person name="Chovatia M."/>
            <person name="Sandor L."/>
            <person name="Salamov A."/>
            <person name="Grigoriev I.V."/>
            <person name="Stajich J.E."/>
            <person name="Spatafora J.W."/>
        </authorList>
    </citation>
    <scope>NUCLEOTIDE SEQUENCE [LARGE SCALE GENOMIC DNA]</scope>
    <source>
        <strain evidence="2">S191</strain>
    </source>
</reference>
<dbReference type="Proteomes" id="UP000673691">
    <property type="component" value="Unassembled WGS sequence"/>
</dbReference>
<organism evidence="2 3">
    <name type="scientific">Olpidium bornovanus</name>
    <dbReference type="NCBI Taxonomy" id="278681"/>
    <lineage>
        <taxon>Eukaryota</taxon>
        <taxon>Fungi</taxon>
        <taxon>Fungi incertae sedis</taxon>
        <taxon>Olpidiomycota</taxon>
        <taxon>Olpidiomycotina</taxon>
        <taxon>Olpidiomycetes</taxon>
        <taxon>Olpidiales</taxon>
        <taxon>Olpidiaceae</taxon>
        <taxon>Olpidium</taxon>
    </lineage>
</organism>
<dbReference type="EMBL" id="JAEFCI010000888">
    <property type="protein sequence ID" value="KAG5463258.1"/>
    <property type="molecule type" value="Genomic_DNA"/>
</dbReference>
<dbReference type="OrthoDB" id="65596at2759"/>
<keyword evidence="3" id="KW-1185">Reference proteome</keyword>
<protein>
    <recommendedName>
        <fullName evidence="1">OTU1-like C-terminal C2H2-type zinc finger domain-containing protein</fullName>
    </recommendedName>
</protein>
<proteinExistence type="predicted"/>
<evidence type="ECO:0000259" key="1">
    <source>
        <dbReference type="Pfam" id="PF24560"/>
    </source>
</evidence>
<evidence type="ECO:0000313" key="3">
    <source>
        <dbReference type="Proteomes" id="UP000673691"/>
    </source>
</evidence>
<feature type="domain" description="OTU1-like C-terminal C2H2-type zinc finger" evidence="1">
    <location>
        <begin position="102"/>
        <end position="135"/>
    </location>
</feature>
<gene>
    <name evidence="2" type="ORF">BJ554DRAFT_644</name>
</gene>
<evidence type="ECO:0000313" key="2">
    <source>
        <dbReference type="EMBL" id="KAG5463258.1"/>
    </source>
</evidence>
<sequence>MLSTYVWENDVTVVVMYITHRLRRNSADTSASDTAGRRSNGTTRLNDFRKSHDRIYFPLYFFNASGHRRPWQVFDIDDVTLVGALELARMLQKKRLFTDLGGFSLRCDVCKAGLKGQKEAQAHAQATGHTSFVEYS</sequence>
<dbReference type="InterPro" id="IPR057766">
    <property type="entry name" value="Znf-C2H2_OTU1-like_C"/>
</dbReference>